<dbReference type="InterPro" id="IPR039421">
    <property type="entry name" value="Type_1_exporter"/>
</dbReference>
<dbReference type="GO" id="GO:0016887">
    <property type="term" value="F:ATP hydrolysis activity"/>
    <property type="evidence" value="ECO:0007669"/>
    <property type="project" value="InterPro"/>
</dbReference>
<dbReference type="FunFam" id="3.40.50.300:FF:000299">
    <property type="entry name" value="ABC transporter ATP-binding protein/permease"/>
    <property type="match status" value="1"/>
</dbReference>
<evidence type="ECO:0000313" key="13">
    <source>
        <dbReference type="EMBL" id="RKN85816.1"/>
    </source>
</evidence>
<dbReference type="GO" id="GO:0005524">
    <property type="term" value="F:ATP binding"/>
    <property type="evidence" value="ECO:0007669"/>
    <property type="project" value="UniProtKB-KW"/>
</dbReference>
<name>A0A3B0CRZ3_9BACL</name>
<evidence type="ECO:0000256" key="4">
    <source>
        <dbReference type="ARBA" id="ARBA00022692"/>
    </source>
</evidence>
<feature type="transmembrane region" description="Helical" evidence="10">
    <location>
        <begin position="87"/>
        <end position="110"/>
    </location>
</feature>
<evidence type="ECO:0000313" key="14">
    <source>
        <dbReference type="Proteomes" id="UP000282311"/>
    </source>
</evidence>
<keyword evidence="4 10" id="KW-0812">Transmembrane</keyword>
<feature type="transmembrane region" description="Helical" evidence="10">
    <location>
        <begin position="194"/>
        <end position="214"/>
    </location>
</feature>
<evidence type="ECO:0000256" key="7">
    <source>
        <dbReference type="ARBA" id="ARBA00022840"/>
    </source>
</evidence>
<keyword evidence="6" id="KW-0378">Hydrolase</keyword>
<evidence type="ECO:0000256" key="10">
    <source>
        <dbReference type="SAM" id="Phobius"/>
    </source>
</evidence>
<evidence type="ECO:0000256" key="5">
    <source>
        <dbReference type="ARBA" id="ARBA00022741"/>
    </source>
</evidence>
<feature type="domain" description="ABC transporter" evidence="11">
    <location>
        <begin position="365"/>
        <end position="603"/>
    </location>
</feature>
<comment type="subcellular location">
    <subcellularLocation>
        <location evidence="1">Cell membrane</location>
        <topology evidence="1">Multi-pass membrane protein</topology>
    </subcellularLocation>
</comment>
<keyword evidence="3" id="KW-1003">Cell membrane</keyword>
<feature type="transmembrane region" description="Helical" evidence="10">
    <location>
        <begin position="168"/>
        <end position="188"/>
    </location>
</feature>
<dbReference type="PANTHER" id="PTHR43394:SF1">
    <property type="entry name" value="ATP-BINDING CASSETTE SUB-FAMILY B MEMBER 10, MITOCHONDRIAL"/>
    <property type="match status" value="1"/>
</dbReference>
<dbReference type="Pfam" id="PF00005">
    <property type="entry name" value="ABC_tran"/>
    <property type="match status" value="1"/>
</dbReference>
<dbReference type="PROSITE" id="PS50893">
    <property type="entry name" value="ABC_TRANSPORTER_2"/>
    <property type="match status" value="1"/>
</dbReference>
<feature type="transmembrane region" description="Helical" evidence="10">
    <location>
        <begin position="50"/>
        <end position="67"/>
    </location>
</feature>
<dbReference type="GO" id="GO:0008234">
    <property type="term" value="F:cysteine-type peptidase activity"/>
    <property type="evidence" value="ECO:0007669"/>
    <property type="project" value="UniProtKB-KW"/>
</dbReference>
<dbReference type="InterPro" id="IPR036640">
    <property type="entry name" value="ABC1_TM_sf"/>
</dbReference>
<dbReference type="Proteomes" id="UP000282311">
    <property type="component" value="Unassembled WGS sequence"/>
</dbReference>
<dbReference type="GO" id="GO:0015421">
    <property type="term" value="F:ABC-type oligopeptide transporter activity"/>
    <property type="evidence" value="ECO:0007669"/>
    <property type="project" value="TreeGrafter"/>
</dbReference>
<dbReference type="InterPro" id="IPR027417">
    <property type="entry name" value="P-loop_NTPase"/>
</dbReference>
<feature type="domain" description="ABC transmembrane type-1" evidence="12">
    <location>
        <begin position="61"/>
        <end position="314"/>
    </location>
</feature>
<dbReference type="PROSITE" id="PS50929">
    <property type="entry name" value="ABC_TM1F"/>
    <property type="match status" value="1"/>
</dbReference>
<dbReference type="Pfam" id="PF00664">
    <property type="entry name" value="ABC_membrane"/>
    <property type="match status" value="1"/>
</dbReference>
<gene>
    <name evidence="13" type="ORF">D7M11_05635</name>
</gene>
<evidence type="ECO:0000256" key="8">
    <source>
        <dbReference type="ARBA" id="ARBA00022989"/>
    </source>
</evidence>
<dbReference type="SMART" id="SM00382">
    <property type="entry name" value="AAA"/>
    <property type="match status" value="1"/>
</dbReference>
<evidence type="ECO:0000256" key="2">
    <source>
        <dbReference type="ARBA" id="ARBA00022448"/>
    </source>
</evidence>
<keyword evidence="5" id="KW-0547">Nucleotide-binding</keyword>
<dbReference type="PROSITE" id="PS00211">
    <property type="entry name" value="ABC_TRANSPORTER_1"/>
    <property type="match status" value="1"/>
</dbReference>
<dbReference type="InterPro" id="IPR011527">
    <property type="entry name" value="ABC1_TM_dom"/>
</dbReference>
<dbReference type="InterPro" id="IPR003593">
    <property type="entry name" value="AAA+_ATPase"/>
</dbReference>
<evidence type="ECO:0000259" key="12">
    <source>
        <dbReference type="PROSITE" id="PS50929"/>
    </source>
</evidence>
<keyword evidence="14" id="KW-1185">Reference proteome</keyword>
<accession>A0A3B0CRZ3</accession>
<keyword evidence="9 10" id="KW-0472">Membrane</keyword>
<dbReference type="AlphaFoldDB" id="A0A3B0CRZ3"/>
<evidence type="ECO:0000256" key="9">
    <source>
        <dbReference type="ARBA" id="ARBA00023136"/>
    </source>
</evidence>
<sequence>MSSLRRSQPAIRLRLPNRKEDNSMNAEPQVPSAKRSAVWAYARKHLGPRWLNITLILFKNVLGSLLFMTPPVMSKYVLETVLPSRNWSFLVIVSLVMVAAPLTGSAMIIAENYFGRFMIRLTGQGRAELYNGLQRLPPDKLRRHSPGDLLARLLNDTQAIGDIANGHLGFMLLHVVTIAVGSAVLIALHPGLAAVILLLWAGQAVLMSSLGGRVKKRAAETARHNSLVSESVREIVSAAAFLKAAGQENKALAELRSCLRMEWSHTRRGQLTDYRVQLANAALNAFFLVIMYTAGGWFVLEQRMTIGSLVAFVAVYTWLRPFGVSLISMALAVVKVAPAVERVAEIAYPANREGGSATPEGPLTLEADRLYFHYDGAKRGDNPALRDVSFRLEPGSVYSIVGPRGSGKSTLADLLLALRQPASGAVSVNGLPLPELDRAWLRRHLLCITQETRLRSGTIWDNLVYGSENADLESVREAVRLAELEEWISRLPDGWLTRVGEQGMQLSGGERQRIGIARALLRKPSILVLDEATSALDAGTEHRLLHSLTRRLRGCTLLFITHRLSIAKQSDRILVLQEGTLVQSGTYEELLHSPGLFRSLCEHAESGLMRENGG</sequence>
<dbReference type="Gene3D" id="3.40.50.300">
    <property type="entry name" value="P-loop containing nucleotide triphosphate hydrolases"/>
    <property type="match status" value="1"/>
</dbReference>
<dbReference type="EMBL" id="RBAH01000003">
    <property type="protein sequence ID" value="RKN85816.1"/>
    <property type="molecule type" value="Genomic_DNA"/>
</dbReference>
<dbReference type="InterPro" id="IPR003439">
    <property type="entry name" value="ABC_transporter-like_ATP-bd"/>
</dbReference>
<dbReference type="GO" id="GO:0005886">
    <property type="term" value="C:plasma membrane"/>
    <property type="evidence" value="ECO:0007669"/>
    <property type="project" value="UniProtKB-SubCell"/>
</dbReference>
<dbReference type="SUPFAM" id="SSF90123">
    <property type="entry name" value="ABC transporter transmembrane region"/>
    <property type="match status" value="1"/>
</dbReference>
<evidence type="ECO:0000256" key="6">
    <source>
        <dbReference type="ARBA" id="ARBA00022807"/>
    </source>
</evidence>
<dbReference type="InterPro" id="IPR017871">
    <property type="entry name" value="ABC_transporter-like_CS"/>
</dbReference>
<keyword evidence="7 13" id="KW-0067">ATP-binding</keyword>
<dbReference type="Gene3D" id="1.20.1560.10">
    <property type="entry name" value="ABC transporter type 1, transmembrane domain"/>
    <property type="match status" value="1"/>
</dbReference>
<keyword evidence="6" id="KW-0645">Protease</keyword>
<keyword evidence="8 10" id="KW-1133">Transmembrane helix</keyword>
<evidence type="ECO:0000259" key="11">
    <source>
        <dbReference type="PROSITE" id="PS50893"/>
    </source>
</evidence>
<protein>
    <submittedName>
        <fullName evidence="13">ABC transporter ATP-binding protein</fullName>
    </submittedName>
</protein>
<dbReference type="CDD" id="cd07346">
    <property type="entry name" value="ABC_6TM_exporters"/>
    <property type="match status" value="1"/>
</dbReference>
<evidence type="ECO:0000256" key="3">
    <source>
        <dbReference type="ARBA" id="ARBA00022475"/>
    </source>
</evidence>
<dbReference type="PANTHER" id="PTHR43394">
    <property type="entry name" value="ATP-DEPENDENT PERMEASE MDL1, MITOCHONDRIAL"/>
    <property type="match status" value="1"/>
</dbReference>
<reference evidence="13 14" key="1">
    <citation type="journal article" date="2007" name="Int. J. Syst. Evol. Microbiol.">
        <title>Paenibacillus ginsengarvi sp. nov., isolated from soil from ginseng cultivation.</title>
        <authorList>
            <person name="Yoon M.H."/>
            <person name="Ten L.N."/>
            <person name="Im W.T."/>
        </authorList>
    </citation>
    <scope>NUCLEOTIDE SEQUENCE [LARGE SCALE GENOMIC DNA]</scope>
    <source>
        <strain evidence="13 14">KCTC 13059</strain>
    </source>
</reference>
<dbReference type="SUPFAM" id="SSF52540">
    <property type="entry name" value="P-loop containing nucleoside triphosphate hydrolases"/>
    <property type="match status" value="1"/>
</dbReference>
<keyword evidence="2" id="KW-0813">Transport</keyword>
<keyword evidence="6" id="KW-0788">Thiol protease</keyword>
<evidence type="ECO:0000256" key="1">
    <source>
        <dbReference type="ARBA" id="ARBA00004651"/>
    </source>
</evidence>
<comment type="caution">
    <text evidence="13">The sequence shown here is derived from an EMBL/GenBank/DDBJ whole genome shotgun (WGS) entry which is preliminary data.</text>
</comment>
<feature type="transmembrane region" description="Helical" evidence="10">
    <location>
        <begin position="278"/>
        <end position="300"/>
    </location>
</feature>
<organism evidence="13 14">
    <name type="scientific">Paenibacillus ginsengarvi</name>
    <dbReference type="NCBI Taxonomy" id="400777"/>
    <lineage>
        <taxon>Bacteria</taxon>
        <taxon>Bacillati</taxon>
        <taxon>Bacillota</taxon>
        <taxon>Bacilli</taxon>
        <taxon>Bacillales</taxon>
        <taxon>Paenibacillaceae</taxon>
        <taxon>Paenibacillus</taxon>
    </lineage>
</organism>
<proteinExistence type="predicted"/>